<sequence length="248" mass="28191">MVELNKDERIDDLLTHGLYIIQSDEVFSFSLDAVLLGRFAPAPPKGRIIDLCSGNGVIPMLLATRTKAQIDAVEIQERLYHMANRSVAMNKLEHQIRMIHGDLRDIHLKLGQGGYDVVTVNPPYMPVPAGEQNMNPHFAAARHEIHSTLEDVIVASGRLLRNRGKLAMVHRAGRFVDICYMMRQYRIEPKRVRFVHSRQDEEASMVLIEAMKEGKPGLRIESPLIVFNDKNEYCPELMEVFYGKKGSI</sequence>
<dbReference type="Proteomes" id="UP000295418">
    <property type="component" value="Unassembled WGS sequence"/>
</dbReference>
<dbReference type="InterPro" id="IPR050210">
    <property type="entry name" value="tRNA_Adenine-N(6)_MTase"/>
</dbReference>
<dbReference type="AlphaFoldDB" id="A0A4R4E3G4"/>
<gene>
    <name evidence="2" type="ORF">E0485_23240</name>
</gene>
<dbReference type="SUPFAM" id="SSF53335">
    <property type="entry name" value="S-adenosyl-L-methionine-dependent methyltransferases"/>
    <property type="match status" value="1"/>
</dbReference>
<comment type="caution">
    <text evidence="2">The sequence shown here is derived from an EMBL/GenBank/DDBJ whole genome shotgun (WGS) entry which is preliminary data.</text>
</comment>
<keyword evidence="3" id="KW-1185">Reference proteome</keyword>
<dbReference type="InterPro" id="IPR029063">
    <property type="entry name" value="SAM-dependent_MTases_sf"/>
</dbReference>
<dbReference type="Gene3D" id="3.40.50.150">
    <property type="entry name" value="Vaccinia Virus protein VP39"/>
    <property type="match status" value="1"/>
</dbReference>
<dbReference type="EMBL" id="SKFG01000044">
    <property type="protein sequence ID" value="TCZ70550.1"/>
    <property type="molecule type" value="Genomic_DNA"/>
</dbReference>
<feature type="domain" description="Methyltransferase small" evidence="1">
    <location>
        <begin position="34"/>
        <end position="170"/>
    </location>
</feature>
<name>A0A4R4E3G4_9BACL</name>
<evidence type="ECO:0000259" key="1">
    <source>
        <dbReference type="Pfam" id="PF05175"/>
    </source>
</evidence>
<dbReference type="GO" id="GO:0008168">
    <property type="term" value="F:methyltransferase activity"/>
    <property type="evidence" value="ECO:0007669"/>
    <property type="project" value="UniProtKB-KW"/>
</dbReference>
<dbReference type="RefSeq" id="WP_132420442.1">
    <property type="nucleotide sequence ID" value="NZ_SKFG01000044.1"/>
</dbReference>
<keyword evidence="2" id="KW-0808">Transferase</keyword>
<evidence type="ECO:0000313" key="2">
    <source>
        <dbReference type="EMBL" id="TCZ70550.1"/>
    </source>
</evidence>
<reference evidence="2 3" key="1">
    <citation type="submission" date="2019-03" db="EMBL/GenBank/DDBJ databases">
        <authorList>
            <person name="Kim M.K.M."/>
        </authorList>
    </citation>
    <scope>NUCLEOTIDE SEQUENCE [LARGE SCALE GENOMIC DNA]</scope>
    <source>
        <strain evidence="2 3">18JY21-1</strain>
    </source>
</reference>
<proteinExistence type="predicted"/>
<dbReference type="OrthoDB" id="9777257at2"/>
<dbReference type="InterPro" id="IPR007848">
    <property type="entry name" value="Small_mtfrase_dom"/>
</dbReference>
<evidence type="ECO:0000313" key="3">
    <source>
        <dbReference type="Proteomes" id="UP000295418"/>
    </source>
</evidence>
<dbReference type="CDD" id="cd02440">
    <property type="entry name" value="AdoMet_MTases"/>
    <property type="match status" value="1"/>
</dbReference>
<protein>
    <submittedName>
        <fullName evidence="2">tRNA1(Val) (Adenine(37)-N6)-methyltransferase</fullName>
    </submittedName>
</protein>
<accession>A0A4R4E3G4</accession>
<organism evidence="2 3">
    <name type="scientific">Paenibacillus albiflavus</name>
    <dbReference type="NCBI Taxonomy" id="2545760"/>
    <lineage>
        <taxon>Bacteria</taxon>
        <taxon>Bacillati</taxon>
        <taxon>Bacillota</taxon>
        <taxon>Bacilli</taxon>
        <taxon>Bacillales</taxon>
        <taxon>Paenibacillaceae</taxon>
        <taxon>Paenibacillus</taxon>
    </lineage>
</organism>
<keyword evidence="2" id="KW-0489">Methyltransferase</keyword>
<dbReference type="PANTHER" id="PTHR47739">
    <property type="entry name" value="TRNA1(VAL) (ADENINE(37)-N6)-METHYLTRANSFERASE"/>
    <property type="match status" value="1"/>
</dbReference>
<dbReference type="GO" id="GO:0032259">
    <property type="term" value="P:methylation"/>
    <property type="evidence" value="ECO:0007669"/>
    <property type="project" value="UniProtKB-KW"/>
</dbReference>
<dbReference type="PANTHER" id="PTHR47739:SF1">
    <property type="entry name" value="TRNA1(VAL) (ADENINE(37)-N6)-METHYLTRANSFERASE"/>
    <property type="match status" value="1"/>
</dbReference>
<dbReference type="Pfam" id="PF05175">
    <property type="entry name" value="MTS"/>
    <property type="match status" value="1"/>
</dbReference>